<reference evidence="3" key="1">
    <citation type="journal article" date="2023" name="Commun. Biol.">
        <title>Genome analysis of Parmales, the sister group of diatoms, reveals the evolutionary specialization of diatoms from phago-mixotrophs to photoautotrophs.</title>
        <authorList>
            <person name="Ban H."/>
            <person name="Sato S."/>
            <person name="Yoshikawa S."/>
            <person name="Yamada K."/>
            <person name="Nakamura Y."/>
            <person name="Ichinomiya M."/>
            <person name="Sato N."/>
            <person name="Blanc-Mathieu R."/>
            <person name="Endo H."/>
            <person name="Kuwata A."/>
            <person name="Ogata H."/>
        </authorList>
    </citation>
    <scope>NUCLEOTIDE SEQUENCE [LARGE SCALE GENOMIC DNA]</scope>
</reference>
<protein>
    <recommendedName>
        <fullName evidence="4">Sfi1 spindle body domain-containing protein</fullName>
    </recommendedName>
</protein>
<dbReference type="EMBL" id="BLQM01000520">
    <property type="protein sequence ID" value="GMH93344.1"/>
    <property type="molecule type" value="Genomic_DNA"/>
</dbReference>
<accession>A0A9W7BMG5</accession>
<name>A0A9W7BMG5_9STRA</name>
<comment type="caution">
    <text evidence="2">The sequence shown here is derived from an EMBL/GenBank/DDBJ whole genome shotgun (WGS) entry which is preliminary data.</text>
</comment>
<evidence type="ECO:0000256" key="1">
    <source>
        <dbReference type="SAM" id="Coils"/>
    </source>
</evidence>
<dbReference type="Proteomes" id="UP001162640">
    <property type="component" value="Unassembled WGS sequence"/>
</dbReference>
<dbReference type="AlphaFoldDB" id="A0A9W7BMG5"/>
<gene>
    <name evidence="2" type="ORF">TL16_g12603</name>
</gene>
<evidence type="ECO:0008006" key="4">
    <source>
        <dbReference type="Google" id="ProtNLM"/>
    </source>
</evidence>
<proteinExistence type="predicted"/>
<evidence type="ECO:0000313" key="3">
    <source>
        <dbReference type="Proteomes" id="UP001162640"/>
    </source>
</evidence>
<feature type="coiled-coil region" evidence="1">
    <location>
        <begin position="59"/>
        <end position="86"/>
    </location>
</feature>
<keyword evidence="1" id="KW-0175">Coiled coil</keyword>
<evidence type="ECO:0000313" key="2">
    <source>
        <dbReference type="EMBL" id="GMH93344.1"/>
    </source>
</evidence>
<organism evidence="2 3">
    <name type="scientific">Triparma laevis f. inornata</name>
    <dbReference type="NCBI Taxonomy" id="1714386"/>
    <lineage>
        <taxon>Eukaryota</taxon>
        <taxon>Sar</taxon>
        <taxon>Stramenopiles</taxon>
        <taxon>Ochrophyta</taxon>
        <taxon>Bolidophyceae</taxon>
        <taxon>Parmales</taxon>
        <taxon>Triparmaceae</taxon>
        <taxon>Triparma</taxon>
    </lineage>
</organism>
<sequence length="274" mass="32531">MQARAAIFAWVEMVDRRKRVRRLMNRLIVGKDGQLLEEAWAVWSDHCRSRGWEEVQALLKQREDVIEEQASRLEEVEAKLELLHQRGEELGMASAKRMVQMWQNKVGTGFSEDEAQLGAKRRAVNTTITLHVFVSPLTTTILTSSLRSSIFFLQCLINVLQAWKTYAKTEIEDRVKMNRFLSRWTNQSLSRCYDAWKNYAKEEIRCRTVVAKFLKRWISQCLTKCFLAWAFDLREGKRERIVVEKFRKRFMNQCVGRAWNSWSVYVGERKWLRR</sequence>